<dbReference type="OrthoDB" id="513787at2759"/>
<accession>A0A8S1J1W1</accession>
<proteinExistence type="predicted"/>
<dbReference type="AlphaFoldDB" id="A0A8S1J1W1"/>
<evidence type="ECO:0000313" key="3">
    <source>
        <dbReference type="Proteomes" id="UP000708148"/>
    </source>
</evidence>
<dbReference type="Proteomes" id="UP000708148">
    <property type="component" value="Unassembled WGS sequence"/>
</dbReference>
<keyword evidence="1" id="KW-0175">Coiled coil</keyword>
<comment type="caution">
    <text evidence="2">The sequence shown here is derived from an EMBL/GenBank/DDBJ whole genome shotgun (WGS) entry which is preliminary data.</text>
</comment>
<evidence type="ECO:0000313" key="2">
    <source>
        <dbReference type="EMBL" id="CAD7701532.1"/>
    </source>
</evidence>
<dbReference type="EMBL" id="CAJHUC010001562">
    <property type="protein sequence ID" value="CAD7701532.1"/>
    <property type="molecule type" value="Genomic_DNA"/>
</dbReference>
<evidence type="ECO:0000256" key="1">
    <source>
        <dbReference type="SAM" id="Coils"/>
    </source>
</evidence>
<feature type="coiled-coil region" evidence="1">
    <location>
        <begin position="119"/>
        <end position="157"/>
    </location>
</feature>
<protein>
    <submittedName>
        <fullName evidence="2">Uncharacterized protein</fullName>
    </submittedName>
</protein>
<keyword evidence="3" id="KW-1185">Reference proteome</keyword>
<organism evidence="2 3">
    <name type="scientific">Ostreobium quekettii</name>
    <dbReference type="NCBI Taxonomy" id="121088"/>
    <lineage>
        <taxon>Eukaryota</taxon>
        <taxon>Viridiplantae</taxon>
        <taxon>Chlorophyta</taxon>
        <taxon>core chlorophytes</taxon>
        <taxon>Ulvophyceae</taxon>
        <taxon>TCBD clade</taxon>
        <taxon>Bryopsidales</taxon>
        <taxon>Ostreobineae</taxon>
        <taxon>Ostreobiaceae</taxon>
        <taxon>Ostreobium</taxon>
    </lineage>
</organism>
<sequence>MTSSQRKQNRRDCSQAWISVALNSERPFPYYAVAALYAAPFVRSSFELDVFSAFMLLLGALHIQVERVAQTEPHAFDRKDQDSSSSGLSEVASAFRNSVSNLRFLAGSRLQRAGEAVGRTESKSLKEAIEEKVAEQKAELRDLAETTEVELELFDERLKNREDRRK</sequence>
<gene>
    <name evidence="2" type="ORF">OSTQU699_LOCUS6891</name>
</gene>
<reference evidence="2" key="1">
    <citation type="submission" date="2020-12" db="EMBL/GenBank/DDBJ databases">
        <authorList>
            <person name="Iha C."/>
        </authorList>
    </citation>
    <scope>NUCLEOTIDE SEQUENCE</scope>
</reference>
<name>A0A8S1J1W1_9CHLO</name>